<name>A0ABD5UJJ9_9EURY</name>
<gene>
    <name evidence="2" type="ORF">ACFQEY_05200</name>
</gene>
<dbReference type="InterPro" id="IPR001279">
    <property type="entry name" value="Metallo-B-lactamas"/>
</dbReference>
<dbReference type="Proteomes" id="UP001596333">
    <property type="component" value="Unassembled WGS sequence"/>
</dbReference>
<dbReference type="InterPro" id="IPR050662">
    <property type="entry name" value="Sec-metab_biosynth-thioest"/>
</dbReference>
<dbReference type="PANTHER" id="PTHR23131">
    <property type="entry name" value="ENDORIBONUCLEASE LACTB2"/>
    <property type="match status" value="1"/>
</dbReference>
<accession>A0ABD5UJJ9</accession>
<dbReference type="Gene3D" id="3.60.15.10">
    <property type="entry name" value="Ribonuclease Z/Hydroxyacylglutathione hydrolase-like"/>
    <property type="match status" value="1"/>
</dbReference>
<dbReference type="AlphaFoldDB" id="A0ABD5UJJ9"/>
<dbReference type="EMBL" id="JBHSXI010000003">
    <property type="protein sequence ID" value="MFC6888441.1"/>
    <property type="molecule type" value="Genomic_DNA"/>
</dbReference>
<dbReference type="SUPFAM" id="SSF56281">
    <property type="entry name" value="Metallo-hydrolase/oxidoreductase"/>
    <property type="match status" value="1"/>
</dbReference>
<dbReference type="InterPro" id="IPR036866">
    <property type="entry name" value="RibonucZ/Hydroxyglut_hydro"/>
</dbReference>
<dbReference type="RefSeq" id="WP_379765415.1">
    <property type="nucleotide sequence ID" value="NZ_JBHSXI010000003.1"/>
</dbReference>
<sequence length="306" mass="33811">MAHGVHSERLTVGDLAFVRHAFARPHVDPVNVFVIGSTVIDTGHPSEPTLRWFRDQEELDRVVLTHSHVDHVGASIGLKSIARLPHVAFQGVFDELTDLEARMARMRDHLHGSGNSEGYPQSFVSEEFPPDLPHYDVTQSTSVSDGDTIDIDGMRFEVLHTPGHEYNHLSLWCPSSEVAFVGDAVMPSARFDVGVVNTSVGDYLETLERLSELGAEVLIPSHGDPITDVSSFIENCLTNVNETIDQVQTVTDRLRDPVDLREVAVEVFEPESGMAAKYFQDVTAAYVRYLDDDGSLSLIDTSGETR</sequence>
<keyword evidence="3" id="KW-1185">Reference proteome</keyword>
<reference evidence="2 3" key="1">
    <citation type="journal article" date="2019" name="Int. J. Syst. Evol. Microbiol.">
        <title>The Global Catalogue of Microorganisms (GCM) 10K type strain sequencing project: providing services to taxonomists for standard genome sequencing and annotation.</title>
        <authorList>
            <consortium name="The Broad Institute Genomics Platform"/>
            <consortium name="The Broad Institute Genome Sequencing Center for Infectious Disease"/>
            <person name="Wu L."/>
            <person name="Ma J."/>
        </authorList>
    </citation>
    <scope>NUCLEOTIDE SEQUENCE [LARGE SCALE GENOMIC DNA]</scope>
    <source>
        <strain evidence="2 3">Y73</strain>
    </source>
</reference>
<dbReference type="PANTHER" id="PTHR23131:SF4">
    <property type="entry name" value="METALLO-BETA-LACTAMASE SUPERFAMILY POTEIN"/>
    <property type="match status" value="1"/>
</dbReference>
<dbReference type="Pfam" id="PF00753">
    <property type="entry name" value="Lactamase_B"/>
    <property type="match status" value="1"/>
</dbReference>
<feature type="domain" description="Metallo-beta-lactamase" evidence="1">
    <location>
        <begin position="29"/>
        <end position="222"/>
    </location>
</feature>
<dbReference type="EC" id="3.-.-.-" evidence="2"/>
<comment type="caution">
    <text evidence="2">The sequence shown here is derived from an EMBL/GenBank/DDBJ whole genome shotgun (WGS) entry which is preliminary data.</text>
</comment>
<evidence type="ECO:0000313" key="3">
    <source>
        <dbReference type="Proteomes" id="UP001596333"/>
    </source>
</evidence>
<keyword evidence="2" id="KW-0378">Hydrolase</keyword>
<dbReference type="GO" id="GO:0016787">
    <property type="term" value="F:hydrolase activity"/>
    <property type="evidence" value="ECO:0007669"/>
    <property type="project" value="UniProtKB-KW"/>
</dbReference>
<protein>
    <submittedName>
        <fullName evidence="2">MBL fold metallo-hydrolase</fullName>
        <ecNumber evidence="2">3.-.-.-</ecNumber>
    </submittedName>
</protein>
<organism evidence="2 3">
    <name type="scientific">Halorubrum trueperi</name>
    <dbReference type="NCBI Taxonomy" id="2004704"/>
    <lineage>
        <taxon>Archaea</taxon>
        <taxon>Methanobacteriati</taxon>
        <taxon>Methanobacteriota</taxon>
        <taxon>Stenosarchaea group</taxon>
        <taxon>Halobacteria</taxon>
        <taxon>Halobacteriales</taxon>
        <taxon>Haloferacaceae</taxon>
        <taxon>Halorubrum</taxon>
    </lineage>
</organism>
<evidence type="ECO:0000259" key="1">
    <source>
        <dbReference type="SMART" id="SM00849"/>
    </source>
</evidence>
<evidence type="ECO:0000313" key="2">
    <source>
        <dbReference type="EMBL" id="MFC6888441.1"/>
    </source>
</evidence>
<proteinExistence type="predicted"/>
<dbReference type="SMART" id="SM00849">
    <property type="entry name" value="Lactamase_B"/>
    <property type="match status" value="1"/>
</dbReference>